<organism evidence="2">
    <name type="scientific">marine sediment metagenome</name>
    <dbReference type="NCBI Taxonomy" id="412755"/>
    <lineage>
        <taxon>unclassified sequences</taxon>
        <taxon>metagenomes</taxon>
        <taxon>ecological metagenomes</taxon>
    </lineage>
</organism>
<dbReference type="PANTHER" id="PTHR11236:SF50">
    <property type="entry name" value="AMINODEOXYCHORISMATE SYNTHASE COMPONENT 1"/>
    <property type="match status" value="1"/>
</dbReference>
<dbReference type="InterPro" id="IPR019999">
    <property type="entry name" value="Anth_synth_I-like"/>
</dbReference>
<sequence length="152" mass="16880">MVRASRCPLIEEIDTELSPPDAFELFRNEPFSFFLDSGMDAHKLGRYSFIGGHPFLILSTRGTDITITRGAEKSHASGNPFDVLNHLLEVYHLDSCSSPVPFIGGAVGYLSYDLCHFIERLPGTAVDDLQLPECYFGFFDLVLAFDNLEGKA</sequence>
<comment type="caution">
    <text evidence="2">The sequence shown here is derived from an EMBL/GenBank/DDBJ whole genome shotgun (WGS) entry which is preliminary data.</text>
</comment>
<feature type="non-terminal residue" evidence="2">
    <location>
        <position position="152"/>
    </location>
</feature>
<dbReference type="Pfam" id="PF04715">
    <property type="entry name" value="Anth_synt_I_N"/>
    <property type="match status" value="1"/>
</dbReference>
<dbReference type="GO" id="GO:0046820">
    <property type="term" value="F:4-amino-4-deoxychorismate synthase activity"/>
    <property type="evidence" value="ECO:0007669"/>
    <property type="project" value="TreeGrafter"/>
</dbReference>
<dbReference type="EMBL" id="BARW01028580">
    <property type="protein sequence ID" value="GAJ14340.1"/>
    <property type="molecule type" value="Genomic_DNA"/>
</dbReference>
<gene>
    <name evidence="2" type="ORF">S12H4_46111</name>
</gene>
<evidence type="ECO:0000259" key="1">
    <source>
        <dbReference type="Pfam" id="PF04715"/>
    </source>
</evidence>
<dbReference type="Gene3D" id="3.60.120.10">
    <property type="entry name" value="Anthranilate synthase"/>
    <property type="match status" value="1"/>
</dbReference>
<dbReference type="SUPFAM" id="SSF56322">
    <property type="entry name" value="ADC synthase"/>
    <property type="match status" value="1"/>
</dbReference>
<reference evidence="2" key="1">
    <citation type="journal article" date="2014" name="Front. Microbiol.">
        <title>High frequency of phylogenetically diverse reductive dehalogenase-homologous genes in deep subseafloor sedimentary metagenomes.</title>
        <authorList>
            <person name="Kawai M."/>
            <person name="Futagami T."/>
            <person name="Toyoda A."/>
            <person name="Takaki Y."/>
            <person name="Nishi S."/>
            <person name="Hori S."/>
            <person name="Arai W."/>
            <person name="Tsubouchi T."/>
            <person name="Morono Y."/>
            <person name="Uchiyama I."/>
            <person name="Ito T."/>
            <person name="Fujiyama A."/>
            <person name="Inagaki F."/>
            <person name="Takami H."/>
        </authorList>
    </citation>
    <scope>NUCLEOTIDE SEQUENCE</scope>
    <source>
        <strain evidence="2">Expedition CK06-06</strain>
    </source>
</reference>
<dbReference type="InterPro" id="IPR006805">
    <property type="entry name" value="Anth_synth_I_N"/>
</dbReference>
<dbReference type="PANTHER" id="PTHR11236">
    <property type="entry name" value="AMINOBENZOATE/ANTHRANILATE SYNTHASE"/>
    <property type="match status" value="1"/>
</dbReference>
<name>X1VV70_9ZZZZ</name>
<dbReference type="GO" id="GO:0000162">
    <property type="term" value="P:L-tryptophan biosynthetic process"/>
    <property type="evidence" value="ECO:0007669"/>
    <property type="project" value="TreeGrafter"/>
</dbReference>
<dbReference type="InterPro" id="IPR005801">
    <property type="entry name" value="ADC_synthase"/>
</dbReference>
<feature type="domain" description="Anthranilate synthase component I N-terminal" evidence="1">
    <location>
        <begin position="17"/>
        <end position="151"/>
    </location>
</feature>
<protein>
    <recommendedName>
        <fullName evidence="1">Anthranilate synthase component I N-terminal domain-containing protein</fullName>
    </recommendedName>
</protein>
<accession>X1VV70</accession>
<evidence type="ECO:0000313" key="2">
    <source>
        <dbReference type="EMBL" id="GAJ14340.1"/>
    </source>
</evidence>
<dbReference type="AlphaFoldDB" id="X1VV70"/>
<proteinExistence type="predicted"/>